<accession>A0A9N8KY29</accession>
<dbReference type="Proteomes" id="UP001154114">
    <property type="component" value="Chromosome 23"/>
</dbReference>
<dbReference type="EMBL" id="LR824026">
    <property type="protein sequence ID" value="CAD0205318.1"/>
    <property type="molecule type" value="Genomic_DNA"/>
</dbReference>
<sequence length="134" mass="15290">MKIISNLLKDTRDEWLVRTTATINAANPIVDRIMDDDSVEGVVMTNKEGAPILTNVSVTGATNYGRALHKFGLLSQMYVKELNPLEEIMIIRINTKKNEIMVAPDTEFSIIVIQHARTRRKVKEKKEKKNRQLI</sequence>
<evidence type="ECO:0000313" key="4">
    <source>
        <dbReference type="Proteomes" id="UP001154114"/>
    </source>
</evidence>
<dbReference type="InterPro" id="IPR004942">
    <property type="entry name" value="Roadblock/LAMTOR2_dom"/>
</dbReference>
<evidence type="ECO:0000259" key="2">
    <source>
        <dbReference type="Pfam" id="PF03259"/>
    </source>
</evidence>
<reference evidence="3" key="1">
    <citation type="submission" date="2021-12" db="EMBL/GenBank/DDBJ databases">
        <authorList>
            <person name="King R."/>
        </authorList>
    </citation>
    <scope>NUCLEOTIDE SEQUENCE</scope>
</reference>
<protein>
    <recommendedName>
        <fullName evidence="2">Roadblock/LAMTOR2 domain-containing protein</fullName>
    </recommendedName>
</protein>
<name>A0A9N8KY29_CHRIL</name>
<dbReference type="Gene3D" id="3.30.450.30">
    <property type="entry name" value="Dynein light chain 2a, cytoplasmic"/>
    <property type="match status" value="1"/>
</dbReference>
<feature type="domain" description="Roadblock/LAMTOR2" evidence="2">
    <location>
        <begin position="29"/>
        <end position="114"/>
    </location>
</feature>
<dbReference type="PANTHER" id="PTHR10779">
    <property type="entry name" value="DYNEIN LIGHT CHAIN ROADBLOCK"/>
    <property type="match status" value="1"/>
</dbReference>
<organism evidence="3 4">
    <name type="scientific">Chrysodeixis includens</name>
    <name type="common">Soybean looper</name>
    <name type="synonym">Pseudoplusia includens</name>
    <dbReference type="NCBI Taxonomy" id="689277"/>
    <lineage>
        <taxon>Eukaryota</taxon>
        <taxon>Metazoa</taxon>
        <taxon>Ecdysozoa</taxon>
        <taxon>Arthropoda</taxon>
        <taxon>Hexapoda</taxon>
        <taxon>Insecta</taxon>
        <taxon>Pterygota</taxon>
        <taxon>Neoptera</taxon>
        <taxon>Endopterygota</taxon>
        <taxon>Lepidoptera</taxon>
        <taxon>Glossata</taxon>
        <taxon>Ditrysia</taxon>
        <taxon>Noctuoidea</taxon>
        <taxon>Noctuidae</taxon>
        <taxon>Plusiinae</taxon>
        <taxon>Chrysodeixis</taxon>
    </lineage>
</organism>
<evidence type="ECO:0000313" key="3">
    <source>
        <dbReference type="EMBL" id="CAD0205318.1"/>
    </source>
</evidence>
<dbReference type="SUPFAM" id="SSF103196">
    <property type="entry name" value="Roadblock/LC7 domain"/>
    <property type="match status" value="1"/>
</dbReference>
<gene>
    <name evidence="3" type="ORF">CINC_LOCUS7621</name>
</gene>
<proteinExistence type="inferred from homology"/>
<dbReference type="AlphaFoldDB" id="A0A9N8KY29"/>
<comment type="similarity">
    <text evidence="1">Belongs to the GAMAD family.</text>
</comment>
<keyword evidence="4" id="KW-1185">Reference proteome</keyword>
<dbReference type="OrthoDB" id="9985637at2759"/>
<evidence type="ECO:0000256" key="1">
    <source>
        <dbReference type="ARBA" id="ARBA00007191"/>
    </source>
</evidence>
<dbReference type="Pfam" id="PF03259">
    <property type="entry name" value="Robl_LC7"/>
    <property type="match status" value="1"/>
</dbReference>